<feature type="compositionally biased region" description="Basic and acidic residues" evidence="4">
    <location>
        <begin position="796"/>
        <end position="811"/>
    </location>
</feature>
<evidence type="ECO:0008006" key="7">
    <source>
        <dbReference type="Google" id="ProtNLM"/>
    </source>
</evidence>
<keyword evidence="6" id="KW-1185">Reference proteome</keyword>
<dbReference type="SUPFAM" id="SSF48452">
    <property type="entry name" value="TPR-like"/>
    <property type="match status" value="1"/>
</dbReference>
<dbReference type="InterPro" id="IPR011990">
    <property type="entry name" value="TPR-like_helical_dom_sf"/>
</dbReference>
<proteinExistence type="inferred from homology"/>
<feature type="compositionally biased region" description="Polar residues" evidence="4">
    <location>
        <begin position="827"/>
        <end position="845"/>
    </location>
</feature>
<dbReference type="GeneID" id="19240213"/>
<dbReference type="InterPro" id="IPR051722">
    <property type="entry name" value="Endocytosis_PI4K-reg_protein"/>
</dbReference>
<dbReference type="Pfam" id="PF05071">
    <property type="entry name" value="NDUFA12"/>
    <property type="match status" value="1"/>
</dbReference>
<feature type="region of interest" description="Disordered" evidence="4">
    <location>
        <begin position="763"/>
        <end position="846"/>
    </location>
</feature>
<dbReference type="GO" id="GO:0045271">
    <property type="term" value="C:respiratory chain complex I"/>
    <property type="evidence" value="ECO:0007669"/>
    <property type="project" value="InterPro"/>
</dbReference>
<dbReference type="PANTHER" id="PTHR23083">
    <property type="entry name" value="TETRATRICOPEPTIDE REPEAT PROTEIN, TPR"/>
    <property type="match status" value="1"/>
</dbReference>
<evidence type="ECO:0000256" key="1">
    <source>
        <dbReference type="ARBA" id="ARBA00002550"/>
    </source>
</evidence>
<feature type="compositionally biased region" description="Basic residues" evidence="4">
    <location>
        <begin position="782"/>
        <end position="795"/>
    </location>
</feature>
<dbReference type="InterPro" id="IPR007763">
    <property type="entry name" value="NDUFA12"/>
</dbReference>
<feature type="region of interest" description="Disordered" evidence="4">
    <location>
        <begin position="704"/>
        <end position="750"/>
    </location>
</feature>
<dbReference type="OrthoDB" id="29013at2759"/>
<reference evidence="6" key="1">
    <citation type="journal article" date="2014" name="BMC Genomics">
        <title>Genome characteristics reveal the impact of lichenization on lichen-forming fungus Endocarpon pusillum Hedwig (Verrucariales, Ascomycota).</title>
        <authorList>
            <person name="Wang Y.-Y."/>
            <person name="Liu B."/>
            <person name="Zhang X.-Y."/>
            <person name="Zhou Q.-M."/>
            <person name="Zhang T."/>
            <person name="Li H."/>
            <person name="Yu Y.-F."/>
            <person name="Zhang X.-L."/>
            <person name="Hao X.-Y."/>
            <person name="Wang M."/>
            <person name="Wang L."/>
            <person name="Wei J.-C."/>
        </authorList>
    </citation>
    <scope>NUCLEOTIDE SEQUENCE [LARGE SCALE GENOMIC DNA]</scope>
    <source>
        <strain evidence="6">Z07020 / HMAS-L-300199</strain>
    </source>
</reference>
<sequence length="1258" mass="140630">MLTHDSEKARRYIDLLDTARCGGLWDEVPELVRKVTKHAPQRSCLILTATTEHKVTRYITRVSGLTSSTSRSQAPELAQLAPPLLSSVESQSHPNSDVLQCQTCVAQIHWLLSEPGSAVSRLPTDITWLFSEILKVQSSPSNYTTLCMLKCVYMKALFLCQKGDISGSLEVSKSALLWLHEHESKLLSHPQLRAWSEQILAHMALTAVEGAHLSSEAHEQIDIALQAFRQWAISSARSKETLRDDFGIVRPLKQKVEIWKAYYLFLSELLQDGIDHHVLGEKHTRLHQVAELRRIESIYENELLRVTRFPKANESNQAIEEWVGRVIRNWEILCGRAWPESELGEGGRDAYGRNVLDILYRAATKTFHSTLILRRLFQVHKALADFSLAYKALDAYLELVDRGKARAQKASESLTGIGDEESIIRTIAEGIEGLCIFGRRDQAEKAFRLTGKLGEWIDDFTTKRSEAPTNQSPDLETVHGNAHNKMAEARILEAAHRAIGIGRAFWALWTPFNERRSIYQNEALASFKQATRVLPDVSPSLETAYALALLLAETRDLKSAIDCVKGALSTFSVQAEEHDFAQQRRTMPLWHLLALLLSARQDFNTAYEMCGAAFDQVTNAENLLDNLSTSVNGNMISNSEKAPLNNESQDLIGDMDWTERERIIEIKITELAIIELTEGAEEAVNGSNELLSLFSKLFGHLGVGQEERPQPRRLTPPENSTGTAKSLRGSIFGRRRERPTTTAQNHAANAVPFLPQNILARYPTQRTEAPTIKVTDEDSRTEKHKSHSIRRSHSHSRSDRQSHKLYKREGLKAGILRRHSRSAETRPASSIVSSPRQSFETGQEQISRRASIIGAVPNGVSEDSPVDQLGAISTAEVIAANATPLHSHNKVPEAKVSLPSIGHNIDHTELPPPPGHESQPPQQDVRLPIVHSLTTSTQPTSRFSRTAEQIHAHGILVKVWLLVAGLYRRATLFDDSLEACGEAARSASQVEALVAAQESSITTFTEPAWEGGKSSNEIWADVHAERAHLALAKAMPHEAIKHFEEALMCSLDHPEATVGLSNILLDIYEQKIPGEAPRPGLNLDVSEKQQQSHAKAATTQNGPLNEKTQGAHRAGDELRKTPANLNRLAARDRAYGLLCNLTKLGSSWDDSEAWYTLARAHECSDTKAGTLIGTDRYGNRYFENMEEELPLRTRWIDYKDKEYDASHIEPGWHAWISYLVDQPPGKDEILQTGIREWEPKEHRMTATMTRAAYRPYST</sequence>
<evidence type="ECO:0000256" key="3">
    <source>
        <dbReference type="ARBA" id="ARBA00038251"/>
    </source>
</evidence>
<dbReference type="OMA" id="KQPPEQD"/>
<evidence type="ECO:0000313" key="6">
    <source>
        <dbReference type="Proteomes" id="UP000019373"/>
    </source>
</evidence>
<dbReference type="eggNOG" id="KOG3382">
    <property type="taxonomic scope" value="Eukaryota"/>
</dbReference>
<accession>U1HH68</accession>
<comment type="similarity">
    <text evidence="3">Belongs to the YPP1 family.</text>
</comment>
<dbReference type="RefSeq" id="XP_007806158.1">
    <property type="nucleotide sequence ID" value="XM_007807967.1"/>
</dbReference>
<feature type="region of interest" description="Disordered" evidence="4">
    <location>
        <begin position="902"/>
        <end position="922"/>
    </location>
</feature>
<gene>
    <name evidence="5" type="ORF">EPUS_05260</name>
</gene>
<organism evidence="5 6">
    <name type="scientific">Endocarpon pusillum (strain Z07020 / HMAS-L-300199)</name>
    <name type="common">Lichen-forming fungus</name>
    <dbReference type="NCBI Taxonomy" id="1263415"/>
    <lineage>
        <taxon>Eukaryota</taxon>
        <taxon>Fungi</taxon>
        <taxon>Dikarya</taxon>
        <taxon>Ascomycota</taxon>
        <taxon>Pezizomycotina</taxon>
        <taxon>Eurotiomycetes</taxon>
        <taxon>Chaetothyriomycetidae</taxon>
        <taxon>Verrucariales</taxon>
        <taxon>Verrucariaceae</taxon>
        <taxon>Endocarpon</taxon>
    </lineage>
</organism>
<dbReference type="AlphaFoldDB" id="U1HH68"/>
<protein>
    <recommendedName>
        <fullName evidence="7">NADH dehydrogenase [ubiquinone] 1 alpha subcomplex subunit</fullName>
    </recommendedName>
</protein>
<dbReference type="EMBL" id="KE721527">
    <property type="protein sequence ID" value="ERF68179.1"/>
    <property type="molecule type" value="Genomic_DNA"/>
</dbReference>
<dbReference type="PANTHER" id="PTHR23083:SF464">
    <property type="entry name" value="TETRATRICOPEPTIDE REPEAT DOMAIN 7, ISOFORM A"/>
    <property type="match status" value="1"/>
</dbReference>
<feature type="region of interest" description="Disordered" evidence="4">
    <location>
        <begin position="1086"/>
        <end position="1121"/>
    </location>
</feature>
<dbReference type="Gene3D" id="1.25.40.10">
    <property type="entry name" value="Tetratricopeptide repeat domain"/>
    <property type="match status" value="2"/>
</dbReference>
<evidence type="ECO:0000313" key="5">
    <source>
        <dbReference type="EMBL" id="ERF68179.1"/>
    </source>
</evidence>
<evidence type="ECO:0000256" key="4">
    <source>
        <dbReference type="SAM" id="MobiDB-lite"/>
    </source>
</evidence>
<feature type="compositionally biased region" description="Polar residues" evidence="4">
    <location>
        <begin position="1088"/>
        <end position="1108"/>
    </location>
</feature>
<comment type="function">
    <text evidence="1">Involved in endocytosis.</text>
</comment>
<comment type="similarity">
    <text evidence="2">Belongs to the complex I NDUFA12 subunit family.</text>
</comment>
<dbReference type="HOGENOM" id="CLU_003276_0_0_1"/>
<name>U1HH68_ENDPU</name>
<evidence type="ECO:0000256" key="2">
    <source>
        <dbReference type="ARBA" id="ARBA00007355"/>
    </source>
</evidence>
<dbReference type="Proteomes" id="UP000019373">
    <property type="component" value="Unassembled WGS sequence"/>
</dbReference>